<name>A0A0R2A3F0_9LACO</name>
<dbReference type="InterPro" id="IPR011010">
    <property type="entry name" value="DNA_brk_join_enz"/>
</dbReference>
<evidence type="ECO:0000313" key="6">
    <source>
        <dbReference type="EMBL" id="KRM61889.1"/>
    </source>
</evidence>
<keyword evidence="3" id="KW-0238">DNA-binding</keyword>
<dbReference type="InterPro" id="IPR002104">
    <property type="entry name" value="Integrase_catalytic"/>
</dbReference>
<dbReference type="Pfam" id="PF00589">
    <property type="entry name" value="Phage_integrase"/>
    <property type="match status" value="1"/>
</dbReference>
<gene>
    <name evidence="6" type="ORF">FC26_GL001164</name>
</gene>
<proteinExistence type="inferred from homology"/>
<dbReference type="PROSITE" id="PS51898">
    <property type="entry name" value="TYR_RECOMBINASE"/>
    <property type="match status" value="1"/>
</dbReference>
<evidence type="ECO:0000256" key="4">
    <source>
        <dbReference type="ARBA" id="ARBA00023172"/>
    </source>
</evidence>
<feature type="domain" description="Tyr recombinase" evidence="5">
    <location>
        <begin position="156"/>
        <end position="358"/>
    </location>
</feature>
<protein>
    <submittedName>
        <fullName evidence="6">Prophage lp4 protein 1, integrase</fullName>
    </submittedName>
</protein>
<dbReference type="Gene3D" id="1.10.443.10">
    <property type="entry name" value="Intergrase catalytic core"/>
    <property type="match status" value="1"/>
</dbReference>
<organism evidence="6 7">
    <name type="scientific">Paucilactobacillus vaccinostercus DSM 20634</name>
    <dbReference type="NCBI Taxonomy" id="1423813"/>
    <lineage>
        <taxon>Bacteria</taxon>
        <taxon>Bacillati</taxon>
        <taxon>Bacillota</taxon>
        <taxon>Bacilli</taxon>
        <taxon>Lactobacillales</taxon>
        <taxon>Lactobacillaceae</taxon>
        <taxon>Paucilactobacillus</taxon>
    </lineage>
</organism>
<dbReference type="Proteomes" id="UP000051733">
    <property type="component" value="Unassembled WGS sequence"/>
</dbReference>
<dbReference type="GO" id="GO:0006310">
    <property type="term" value="P:DNA recombination"/>
    <property type="evidence" value="ECO:0007669"/>
    <property type="project" value="UniProtKB-KW"/>
</dbReference>
<dbReference type="Pfam" id="PF14657">
    <property type="entry name" value="Arm-DNA-bind_4"/>
    <property type="match status" value="1"/>
</dbReference>
<dbReference type="Gene3D" id="1.10.150.130">
    <property type="match status" value="1"/>
</dbReference>
<dbReference type="InterPro" id="IPR004107">
    <property type="entry name" value="Integrase_SAM-like_N"/>
</dbReference>
<dbReference type="GO" id="GO:0003677">
    <property type="term" value="F:DNA binding"/>
    <property type="evidence" value="ECO:0007669"/>
    <property type="project" value="UniProtKB-KW"/>
</dbReference>
<sequence>MYVDLGHDPLTGKRLRPHRRGFKSQKEAEMWSAHKQVEFEKSGFWSSEGLTFKTLCQRWLDFEYRNQVKESTYAKTVDIFRLHILPYLGRQQVEKLSVNFCQSVVNKWFDEGFKQYRRFRTYVINVFDFGIRMELIVRNPMSKTSIPKNKNAVEIHFDEYYEKPELTKFLACAKANGNQESFMFFRLLAYTGMRKGEALALDFADINFENRELSINKTLSQGVNGRLVIQTPKTKTSVRVISLDEETLRLLSEWQEYVTMKFDVLGYKCTTGHQLIFPNEKNSLAQPSVPDHWNRSICDNFKLHRIKIHAFRHTFCSLCAEAGIDLPSVSKMLGHADLRITTEVYLHATRHKRKQAVDAFANFMDIS</sequence>
<keyword evidence="4" id="KW-0233">DNA recombination</keyword>
<comment type="caution">
    <text evidence="6">The sequence shown here is derived from an EMBL/GenBank/DDBJ whole genome shotgun (WGS) entry which is preliminary data.</text>
</comment>
<dbReference type="GO" id="GO:0015074">
    <property type="term" value="P:DNA integration"/>
    <property type="evidence" value="ECO:0007669"/>
    <property type="project" value="UniProtKB-KW"/>
</dbReference>
<dbReference type="InterPro" id="IPR028259">
    <property type="entry name" value="AP2-like_int_N"/>
</dbReference>
<keyword evidence="7" id="KW-1185">Reference proteome</keyword>
<dbReference type="STRING" id="1423813.FC26_GL001164"/>
<evidence type="ECO:0000313" key="7">
    <source>
        <dbReference type="Proteomes" id="UP000051733"/>
    </source>
</evidence>
<dbReference type="AlphaFoldDB" id="A0A0R2A3F0"/>
<dbReference type="CDD" id="cd01189">
    <property type="entry name" value="INT_ICEBs1_C_like"/>
    <property type="match status" value="1"/>
</dbReference>
<dbReference type="PANTHER" id="PTHR30629">
    <property type="entry name" value="PROPHAGE INTEGRASE"/>
    <property type="match status" value="1"/>
</dbReference>
<evidence type="ECO:0000256" key="1">
    <source>
        <dbReference type="ARBA" id="ARBA00008857"/>
    </source>
</evidence>
<dbReference type="SUPFAM" id="SSF56349">
    <property type="entry name" value="DNA breaking-rejoining enzymes"/>
    <property type="match status" value="1"/>
</dbReference>
<dbReference type="EMBL" id="AYYY01000018">
    <property type="protein sequence ID" value="KRM61889.1"/>
    <property type="molecule type" value="Genomic_DNA"/>
</dbReference>
<dbReference type="PATRIC" id="fig|1423813.3.peg.1184"/>
<dbReference type="Pfam" id="PF14659">
    <property type="entry name" value="Phage_int_SAM_3"/>
    <property type="match status" value="1"/>
</dbReference>
<keyword evidence="2" id="KW-0229">DNA integration</keyword>
<dbReference type="InterPro" id="IPR050808">
    <property type="entry name" value="Phage_Integrase"/>
</dbReference>
<comment type="similarity">
    <text evidence="1">Belongs to the 'phage' integrase family.</text>
</comment>
<accession>A0A0R2A3F0</accession>
<dbReference type="PANTHER" id="PTHR30629:SF2">
    <property type="entry name" value="PROPHAGE INTEGRASE INTS-RELATED"/>
    <property type="match status" value="1"/>
</dbReference>
<dbReference type="InterPro" id="IPR010998">
    <property type="entry name" value="Integrase_recombinase_N"/>
</dbReference>
<evidence type="ECO:0000259" key="5">
    <source>
        <dbReference type="PROSITE" id="PS51898"/>
    </source>
</evidence>
<dbReference type="InterPro" id="IPR013762">
    <property type="entry name" value="Integrase-like_cat_sf"/>
</dbReference>
<evidence type="ECO:0000256" key="2">
    <source>
        <dbReference type="ARBA" id="ARBA00022908"/>
    </source>
</evidence>
<reference evidence="6 7" key="1">
    <citation type="journal article" date="2015" name="Genome Announc.">
        <title>Expanding the biotechnology potential of lactobacilli through comparative genomics of 213 strains and associated genera.</title>
        <authorList>
            <person name="Sun Z."/>
            <person name="Harris H.M."/>
            <person name="McCann A."/>
            <person name="Guo C."/>
            <person name="Argimon S."/>
            <person name="Zhang W."/>
            <person name="Yang X."/>
            <person name="Jeffery I.B."/>
            <person name="Cooney J.C."/>
            <person name="Kagawa T.F."/>
            <person name="Liu W."/>
            <person name="Song Y."/>
            <person name="Salvetti E."/>
            <person name="Wrobel A."/>
            <person name="Rasinkangas P."/>
            <person name="Parkhill J."/>
            <person name="Rea M.C."/>
            <person name="O'Sullivan O."/>
            <person name="Ritari J."/>
            <person name="Douillard F.P."/>
            <person name="Paul Ross R."/>
            <person name="Yang R."/>
            <person name="Briner A.E."/>
            <person name="Felis G.E."/>
            <person name="de Vos W.M."/>
            <person name="Barrangou R."/>
            <person name="Klaenhammer T.R."/>
            <person name="Caufield P.W."/>
            <person name="Cui Y."/>
            <person name="Zhang H."/>
            <person name="O'Toole P.W."/>
        </authorList>
    </citation>
    <scope>NUCLEOTIDE SEQUENCE [LARGE SCALE GENOMIC DNA]</scope>
    <source>
        <strain evidence="6 7">DSM 20634</strain>
    </source>
</reference>
<evidence type="ECO:0000256" key="3">
    <source>
        <dbReference type="ARBA" id="ARBA00023125"/>
    </source>
</evidence>